<keyword evidence="8" id="KW-1185">Reference proteome</keyword>
<evidence type="ECO:0000313" key="7">
    <source>
        <dbReference type="EMBL" id="KEQ15493.1"/>
    </source>
</evidence>
<reference evidence="7 8" key="1">
    <citation type="submission" date="2014-06" db="EMBL/GenBank/DDBJ databases">
        <title>Whole Genome Sequences of Three Symbiotic Endozoicomonas Bacteria.</title>
        <authorList>
            <person name="Neave M.J."/>
            <person name="Apprill A."/>
            <person name="Voolstra C.R."/>
        </authorList>
    </citation>
    <scope>NUCLEOTIDE SEQUENCE [LARGE SCALE GENOMIC DNA]</scope>
    <source>
        <strain evidence="7 8">LMG 24815</strain>
    </source>
</reference>
<gene>
    <name evidence="7" type="ORF">GZ77_02330</name>
</gene>
<dbReference type="Proteomes" id="UP000028006">
    <property type="component" value="Unassembled WGS sequence"/>
</dbReference>
<accession>A0A081NAM0</accession>
<keyword evidence="3 5" id="KW-1133">Transmembrane helix</keyword>
<dbReference type="RefSeq" id="WP_034872773.1">
    <property type="nucleotide sequence ID" value="NZ_JOKG01000001.1"/>
</dbReference>
<evidence type="ECO:0000256" key="5">
    <source>
        <dbReference type="SAM" id="Phobius"/>
    </source>
</evidence>
<feature type="transmembrane region" description="Helical" evidence="5">
    <location>
        <begin position="167"/>
        <end position="185"/>
    </location>
</feature>
<dbReference type="AlphaFoldDB" id="A0A081NAM0"/>
<feature type="transmembrane region" description="Helical" evidence="5">
    <location>
        <begin position="23"/>
        <end position="42"/>
    </location>
</feature>
<organism evidence="7 8">
    <name type="scientific">Endozoicomonas montiporae</name>
    <dbReference type="NCBI Taxonomy" id="1027273"/>
    <lineage>
        <taxon>Bacteria</taxon>
        <taxon>Pseudomonadati</taxon>
        <taxon>Pseudomonadota</taxon>
        <taxon>Gammaproteobacteria</taxon>
        <taxon>Oceanospirillales</taxon>
        <taxon>Endozoicomonadaceae</taxon>
        <taxon>Endozoicomonas</taxon>
    </lineage>
</organism>
<evidence type="ECO:0000256" key="4">
    <source>
        <dbReference type="ARBA" id="ARBA00023136"/>
    </source>
</evidence>
<feature type="transmembrane region" description="Helical" evidence="5">
    <location>
        <begin position="100"/>
        <end position="121"/>
    </location>
</feature>
<comment type="subcellular location">
    <subcellularLocation>
        <location evidence="1">Membrane</location>
        <topology evidence="1">Multi-pass membrane protein</topology>
    </subcellularLocation>
</comment>
<dbReference type="InterPro" id="IPR051533">
    <property type="entry name" value="WaaL-like"/>
</dbReference>
<feature type="transmembrane region" description="Helical" evidence="5">
    <location>
        <begin position="128"/>
        <end position="147"/>
    </location>
</feature>
<keyword evidence="2 5" id="KW-0812">Transmembrane</keyword>
<dbReference type="PANTHER" id="PTHR37422:SF13">
    <property type="entry name" value="LIPOPOLYSACCHARIDE BIOSYNTHESIS PROTEIN PA4999-RELATED"/>
    <property type="match status" value="1"/>
</dbReference>
<dbReference type="GO" id="GO:0016020">
    <property type="term" value="C:membrane"/>
    <property type="evidence" value="ECO:0007669"/>
    <property type="project" value="UniProtKB-SubCell"/>
</dbReference>
<keyword evidence="4 5" id="KW-0472">Membrane</keyword>
<dbReference type="EMBL" id="JOKG01000001">
    <property type="protein sequence ID" value="KEQ15493.1"/>
    <property type="molecule type" value="Genomic_DNA"/>
</dbReference>
<sequence>MAEFWSAVLNAFFHFIHSLKEKITVTFCWFFVLFLLAISVLLDNGKTVVNFYRIWICIPVLLCIRWKDAQKFLSVRFVQLFLLLTLWLTISLYWSDSHKLHNMAAKLLATVALLYLVFSVIRYQTNKLVVLQWCFVVAAVILVVMIIMKWGSIQQHYSGTPFGVFGYYNVVTWFLAAAGIIACSLMIDQNRLYKWFAGALFLALIVAILCFKSRGSLLGLFTGCGLLLFSSVWHRFSHQLILLCITFGAVVCWLFYLFFGEKLGLSLYLQELLVRADAGRFEIYQEAYRVITASWQTLWFGHGIAADPSNIVWRGMKIAHWHSIYISTLFFGGLIGLALFLLCVFKRPCDIFLRKQKANAWDYVVIGMMVTLLFDGNRFYEYPGGMLLAFTLPLFLANLTGSRELIRA</sequence>
<evidence type="ECO:0000313" key="8">
    <source>
        <dbReference type="Proteomes" id="UP000028006"/>
    </source>
</evidence>
<feature type="transmembrane region" description="Helical" evidence="5">
    <location>
        <begin position="357"/>
        <end position="374"/>
    </location>
</feature>
<feature type="transmembrane region" description="Helical" evidence="5">
    <location>
        <begin position="240"/>
        <end position="259"/>
    </location>
</feature>
<name>A0A081NAM0_9GAMM</name>
<evidence type="ECO:0000259" key="6">
    <source>
        <dbReference type="Pfam" id="PF04932"/>
    </source>
</evidence>
<feature type="transmembrane region" description="Helical" evidence="5">
    <location>
        <begin position="73"/>
        <end position="94"/>
    </location>
</feature>
<feature type="transmembrane region" description="Helical" evidence="5">
    <location>
        <begin position="380"/>
        <end position="399"/>
    </location>
</feature>
<feature type="transmembrane region" description="Helical" evidence="5">
    <location>
        <begin position="324"/>
        <end position="345"/>
    </location>
</feature>
<proteinExistence type="predicted"/>
<dbReference type="eggNOG" id="ENOG5033U4P">
    <property type="taxonomic scope" value="Bacteria"/>
</dbReference>
<dbReference type="InterPro" id="IPR007016">
    <property type="entry name" value="O-antigen_ligase-rel_domated"/>
</dbReference>
<feature type="transmembrane region" description="Helical" evidence="5">
    <location>
        <begin position="215"/>
        <end position="233"/>
    </location>
</feature>
<evidence type="ECO:0000256" key="1">
    <source>
        <dbReference type="ARBA" id="ARBA00004141"/>
    </source>
</evidence>
<protein>
    <recommendedName>
        <fullName evidence="6">O-antigen ligase-related domain-containing protein</fullName>
    </recommendedName>
</protein>
<evidence type="ECO:0000256" key="3">
    <source>
        <dbReference type="ARBA" id="ARBA00022989"/>
    </source>
</evidence>
<dbReference type="PANTHER" id="PTHR37422">
    <property type="entry name" value="TEICHURONIC ACID BIOSYNTHESIS PROTEIN TUAE"/>
    <property type="match status" value="1"/>
</dbReference>
<dbReference type="Pfam" id="PF04932">
    <property type="entry name" value="Wzy_C"/>
    <property type="match status" value="1"/>
</dbReference>
<feature type="domain" description="O-antigen ligase-related" evidence="6">
    <location>
        <begin position="200"/>
        <end position="341"/>
    </location>
</feature>
<feature type="transmembrane region" description="Helical" evidence="5">
    <location>
        <begin position="192"/>
        <end position="209"/>
    </location>
</feature>
<evidence type="ECO:0000256" key="2">
    <source>
        <dbReference type="ARBA" id="ARBA00022692"/>
    </source>
</evidence>
<comment type="caution">
    <text evidence="7">The sequence shown here is derived from an EMBL/GenBank/DDBJ whole genome shotgun (WGS) entry which is preliminary data.</text>
</comment>